<feature type="compositionally biased region" description="Basic and acidic residues" evidence="5">
    <location>
        <begin position="1598"/>
        <end position="1614"/>
    </location>
</feature>
<organism evidence="9">
    <name type="scientific">Sediminibacterium sp. KACHI17</name>
    <dbReference type="NCBI Taxonomy" id="1751071"/>
    <lineage>
        <taxon>Bacteria</taxon>
        <taxon>Pseudomonadati</taxon>
        <taxon>Bacteroidota</taxon>
        <taxon>Chitinophagia</taxon>
        <taxon>Chitinophagales</taxon>
        <taxon>Chitinophagaceae</taxon>
        <taxon>Sediminibacterium</taxon>
    </lineage>
</organism>
<accession>A0AAT9GK56</accession>
<dbReference type="InterPro" id="IPR044023">
    <property type="entry name" value="Ig_7"/>
</dbReference>
<gene>
    <name evidence="9" type="ORF">KACHI17_19270</name>
</gene>
<proteinExistence type="predicted"/>
<dbReference type="InterPro" id="IPR053180">
    <property type="entry name" value="Ca-binding_acidic-repeat"/>
</dbReference>
<dbReference type="PANTHER" id="PTHR37467:SF1">
    <property type="entry name" value="EXPORTED CALCIUM-BINDING GLYCOPROTEIN"/>
    <property type="match status" value="1"/>
</dbReference>
<dbReference type="GO" id="GO:0016020">
    <property type="term" value="C:membrane"/>
    <property type="evidence" value="ECO:0007669"/>
    <property type="project" value="InterPro"/>
</dbReference>
<dbReference type="Gene3D" id="3.10.100.10">
    <property type="entry name" value="Mannose-Binding Protein A, subunit A"/>
    <property type="match status" value="1"/>
</dbReference>
<dbReference type="SUPFAM" id="SSF56436">
    <property type="entry name" value="C-type lectin-like"/>
    <property type="match status" value="1"/>
</dbReference>
<evidence type="ECO:0000259" key="6">
    <source>
        <dbReference type="PROSITE" id="PS50041"/>
    </source>
</evidence>
<evidence type="ECO:0000259" key="7">
    <source>
        <dbReference type="PROSITE" id="PS50268"/>
    </source>
</evidence>
<dbReference type="PROSITE" id="PS00018">
    <property type="entry name" value="EF_HAND_1"/>
    <property type="match status" value="4"/>
</dbReference>
<dbReference type="PANTHER" id="PTHR37467">
    <property type="entry name" value="EXPORTED CALCIUM-BINDING GLYCOPROTEIN-RELATED"/>
    <property type="match status" value="1"/>
</dbReference>
<feature type="compositionally biased region" description="Basic and acidic residues" evidence="5">
    <location>
        <begin position="1472"/>
        <end position="1488"/>
    </location>
</feature>
<feature type="compositionally biased region" description="Polar residues" evidence="5">
    <location>
        <begin position="1615"/>
        <end position="1639"/>
    </location>
</feature>
<dbReference type="InterPro" id="IPR015919">
    <property type="entry name" value="Cadherin-like_sf"/>
</dbReference>
<feature type="compositionally biased region" description="Basic and acidic residues" evidence="5">
    <location>
        <begin position="1734"/>
        <end position="1745"/>
    </location>
</feature>
<dbReference type="Pfam" id="PF19081">
    <property type="entry name" value="Ig_7"/>
    <property type="match status" value="1"/>
</dbReference>
<dbReference type="GO" id="GO:0007156">
    <property type="term" value="P:homophilic cell adhesion via plasma membrane adhesion molecules"/>
    <property type="evidence" value="ECO:0007669"/>
    <property type="project" value="InterPro"/>
</dbReference>
<feature type="compositionally biased region" description="Polar residues" evidence="5">
    <location>
        <begin position="1678"/>
        <end position="1702"/>
    </location>
</feature>
<evidence type="ECO:0000256" key="4">
    <source>
        <dbReference type="ARBA" id="ARBA00022837"/>
    </source>
</evidence>
<dbReference type="InterPro" id="IPR016186">
    <property type="entry name" value="C-type_lectin-like/link_sf"/>
</dbReference>
<evidence type="ECO:0000256" key="1">
    <source>
        <dbReference type="ARBA" id="ARBA00004613"/>
    </source>
</evidence>
<dbReference type="Pfam" id="PF18884">
    <property type="entry name" value="TSP3_bac"/>
    <property type="match status" value="11"/>
</dbReference>
<dbReference type="CDD" id="cd00063">
    <property type="entry name" value="FN3"/>
    <property type="match status" value="1"/>
</dbReference>
<dbReference type="SUPFAM" id="SSF49265">
    <property type="entry name" value="Fibronectin type III"/>
    <property type="match status" value="1"/>
</dbReference>
<name>A0AAT9GK56_9BACT</name>
<dbReference type="InterPro" id="IPR036116">
    <property type="entry name" value="FN3_sf"/>
</dbReference>
<dbReference type="InterPro" id="IPR003961">
    <property type="entry name" value="FN3_dom"/>
</dbReference>
<comment type="subcellular location">
    <subcellularLocation>
        <location evidence="1">Secreted</location>
    </subcellularLocation>
</comment>
<dbReference type="PROSITE" id="PS00213">
    <property type="entry name" value="LIPOCALIN"/>
    <property type="match status" value="1"/>
</dbReference>
<dbReference type="Pfam" id="PF05345">
    <property type="entry name" value="He_PIG"/>
    <property type="match status" value="2"/>
</dbReference>
<dbReference type="InterPro" id="IPR013783">
    <property type="entry name" value="Ig-like_fold"/>
</dbReference>
<protein>
    <recommendedName>
        <fullName evidence="10">T9SS type B sorting domain-containing protein</fullName>
    </recommendedName>
</protein>
<dbReference type="SUPFAM" id="SSF49313">
    <property type="entry name" value="Cadherin-like"/>
    <property type="match status" value="3"/>
</dbReference>
<dbReference type="PROSITE" id="PS50041">
    <property type="entry name" value="C_TYPE_LECTIN_2"/>
    <property type="match status" value="1"/>
</dbReference>
<evidence type="ECO:0000256" key="5">
    <source>
        <dbReference type="SAM" id="MobiDB-lite"/>
    </source>
</evidence>
<keyword evidence="4" id="KW-0106">Calcium</keyword>
<reference evidence="9" key="1">
    <citation type="submission" date="2024-02" db="EMBL/GenBank/DDBJ databases">
        <title>Sediminibacterium planktonica sp. nov. and Sediminibacterium longus sp. nov., isolated from surface lake and river water.</title>
        <authorList>
            <person name="Watanabe K."/>
            <person name="Takemine S."/>
            <person name="Ishii Y."/>
            <person name="Ogata Y."/>
            <person name="Shindo C."/>
            <person name="Suda W."/>
        </authorList>
    </citation>
    <scope>NUCLEOTIDE SEQUENCE</scope>
    <source>
        <strain evidence="9">KACHI17</strain>
    </source>
</reference>
<dbReference type="Gene3D" id="2.60.40.60">
    <property type="entry name" value="Cadherins"/>
    <property type="match status" value="1"/>
</dbReference>
<dbReference type="NCBIfam" id="TIGR04131">
    <property type="entry name" value="Bac_Flav_CTERM"/>
    <property type="match status" value="1"/>
</dbReference>
<feature type="compositionally biased region" description="Basic and acidic residues" evidence="5">
    <location>
        <begin position="1661"/>
        <end position="1677"/>
    </location>
</feature>
<dbReference type="InterPro" id="IPR022272">
    <property type="entry name" value="Lipocalin_CS"/>
</dbReference>
<dbReference type="GO" id="GO:0005509">
    <property type="term" value="F:calcium ion binding"/>
    <property type="evidence" value="ECO:0007669"/>
    <property type="project" value="InterPro"/>
</dbReference>
<keyword evidence="3" id="KW-0732">Signal</keyword>
<keyword evidence="2" id="KW-0964">Secreted</keyword>
<feature type="compositionally biased region" description="Polar residues" evidence="5">
    <location>
        <begin position="1552"/>
        <end position="1576"/>
    </location>
</feature>
<dbReference type="InterPro" id="IPR059100">
    <property type="entry name" value="TSP3_bac"/>
</dbReference>
<dbReference type="InterPro" id="IPR016187">
    <property type="entry name" value="CTDL_fold"/>
</dbReference>
<feature type="compositionally biased region" description="Polar residues" evidence="5">
    <location>
        <begin position="1489"/>
        <end position="1513"/>
    </location>
</feature>
<feature type="domain" description="Fibronectin type-III" evidence="8">
    <location>
        <begin position="787"/>
        <end position="882"/>
    </location>
</feature>
<dbReference type="InterPro" id="IPR001304">
    <property type="entry name" value="C-type_lectin-like"/>
</dbReference>
<dbReference type="CDD" id="cd11304">
    <property type="entry name" value="Cadherin_repeat"/>
    <property type="match status" value="1"/>
</dbReference>
<dbReference type="InterPro" id="IPR026341">
    <property type="entry name" value="T9SS_type_B"/>
</dbReference>
<dbReference type="Gene3D" id="2.60.40.10">
    <property type="entry name" value="Immunoglobulins"/>
    <property type="match status" value="3"/>
</dbReference>
<feature type="domain" description="Cadherin" evidence="7">
    <location>
        <begin position="1315"/>
        <end position="1432"/>
    </location>
</feature>
<dbReference type="Pfam" id="PF13585">
    <property type="entry name" value="CHU_C"/>
    <property type="match status" value="1"/>
</dbReference>
<evidence type="ECO:0008006" key="10">
    <source>
        <dbReference type="Google" id="ProtNLM"/>
    </source>
</evidence>
<dbReference type="EMBL" id="AP029612">
    <property type="protein sequence ID" value="BFG71046.1"/>
    <property type="molecule type" value="Genomic_DNA"/>
</dbReference>
<dbReference type="PROSITE" id="PS50853">
    <property type="entry name" value="FN3"/>
    <property type="match status" value="1"/>
</dbReference>
<evidence type="ECO:0000256" key="2">
    <source>
        <dbReference type="ARBA" id="ARBA00022525"/>
    </source>
</evidence>
<feature type="domain" description="C-type lectin" evidence="6">
    <location>
        <begin position="357"/>
        <end position="441"/>
    </location>
</feature>
<dbReference type="SMART" id="SM00060">
    <property type="entry name" value="FN3"/>
    <property type="match status" value="1"/>
</dbReference>
<dbReference type="InterPro" id="IPR018247">
    <property type="entry name" value="EF_Hand_1_Ca_BS"/>
</dbReference>
<dbReference type="Pfam" id="PF00041">
    <property type="entry name" value="fn3"/>
    <property type="match status" value="1"/>
</dbReference>
<feature type="region of interest" description="Disordered" evidence="5">
    <location>
        <begin position="1447"/>
        <end position="1749"/>
    </location>
</feature>
<evidence type="ECO:0000256" key="3">
    <source>
        <dbReference type="ARBA" id="ARBA00022729"/>
    </source>
</evidence>
<dbReference type="SMART" id="SM00112">
    <property type="entry name" value="CA"/>
    <property type="match status" value="1"/>
</dbReference>
<sequence>MAFDINTFRQDHMKSYSYLLNRVFVFLFLFFIVEKISAQIEISVPFNNGFVGLIDNNPQQANNIQQFSTLSIAKISFVQSTNSGRFELTQGNDIAGLLRVQMLNGQKFDIAGSLVWRVNSGNTNVLLGFIAGSSVSLNLSSYGGPNYLIQGGNVSGKSNFGLKLNGANYTLPNSGGSVSGNAATGNTALTDLNNYLDALPRVVSPNPATFPLSATNNDPGDFYLTGFNQSATLLCAIGLVNPPNNVTFNITTTTGLTPATGYTLTGDKTRLAFTGTQANINNALASLAVKTGTSAGDIKISVSAAVNDPGYFYNPINGHFYRPVSWPASGRSGGASVYDQILSDAAAQTYKGAAGYLVTITSETENSFVSSNTNATNVLIALSDREAEGVFKWNAGPESGTIIRNGATNVSGKYNNWCGGEPNNWGTGENYVVTNWNGGTCWNDFGPPATSFPGSISSYVVEFGTWSDPDDNAFLDFYTASTTYTALCPANQSPAAPTLVSQGSTVGAGSVQLVVSTPAGTTADWYSSPTGGSVVAGGTGVTTFNTPAINSTTNFYAQTRNTTTGCLSTSRTLAVATFAACPTTLPNIQFNLSPPNVTTSAIQGQAGSRTENFNSGSVGTIANSGSFTIGNYTTINPGNIKKLANDVWGGSGSQYLAIHKTNNQDAFVSITLTDPSRYVGFWWGAGDAANTVTIYGSCGGNEIELGRFTTQTVINLLSQQTVTAVDGNSYTSSLYRRSNAANEPFAYINLQLDDPNIYFTRLVFGGGGFEVDNITTATGYGAASATTPSAPTITSITSCNASATVNFTAPSSNGGSNIINYEYSTNGGTSWTLLAQPSTSSPLQITGLTNGTSYNILIRAVNGIGSGASSNTVSTTVITSPTVGAISNQVVCNGSLTVPISFSPPNTAGFQWMTMNSIAGTTASGTGQNGITVSINQSGGGMQPQPNGMYSANRFPARYNVPSTGIQIQNNNRGVFTATFSQPVTNPIVAFASVGNPSLPVPVIVSRPFTPIWTDNATPGWSTTYDLANNTFTGREGFNIIRLDGTFTSVSFDYTVAESYCTVAFGFEDQNVTYNWTNSLTSIGLAASGSSNIPSFTAINTGSSPVIANLSVTATNACGAGTPQLFTITVNPSSSIAYSASTYTFERNKAITSFQPTSSGGTLSNYRINPALPTGLSINSTTGAISGTPTILSAATTYTVAATSAIGCTATTTFTLSTFNSTAPTNLTYNPSSQTVRRNTTIANMLPTVSGGTVDTYTISPSLPAGLTINPTTGIISGTLTTQVTGSVTYTITGSNSGGSATASIVLIYNSAPTNITLSSLSINENNTANAIIGTLSSTDPDAGDTHTYTLVAGNGDSDNAAFNISGNSLRANAAFDFETKNNYSIRIRTTDAGGLSYERIFAVAVIDVDEDRDGDGVIDSQEILDGTDPLNSCSFKLSSQTATPSTAWQSADCDNDGLTNQQEKTLGTDPVKGDSDGDGVLDGKEVSDGTSPLDSCSFKLSSQTATPSTAWQSADCDNDGLTNQQEKTLGTDPLVEDSDGDGVLDSKEVSDGTSPLDSCSFKLSSQTATPSSAWQSADCDNDGLTNQQEKTLGTDPVKGDSDGDGVLDGKEVSDGTSPLDSCSFKLSSQTATPSSAWQSADCDNDGLTNQQEKTLGTDPLKGDSDGDGVPDGKEVSDGTSPLDSCSFKLSSQTVTPSTAWQSADCDNDGLTNQQEKTLGTDPLIGDSDGDGVPDGKEVSDKTDPKNSCSLKLESQTVTPSTAWLNADCNGDGIKNGQNLVVIMYGTKPQLLADGTFKMQYITSVRNLRPETITLNTVQQNLSTVFTMPMTYRITGVRSTGRLNTVSGYDGRTQINLISNTSTLAGYAKDSVVVDLIVTPNGFSGIVNAQAVLTGTGAFSLPINTTSTDTTASNGAILLNGLPARTNIPKVGYIIPDGFSPNRDGMNDVFVVIRPYQTTISIEVFNRWGNVVYRNSNYNNEWDGRAMSQYGGGDLPPGTYYYIINAKELNGQVKQFKGFITLKR</sequence>
<dbReference type="PROSITE" id="PS50268">
    <property type="entry name" value="CADHERIN_2"/>
    <property type="match status" value="1"/>
</dbReference>
<evidence type="ECO:0000259" key="8">
    <source>
        <dbReference type="PROSITE" id="PS50853"/>
    </source>
</evidence>
<dbReference type="InterPro" id="IPR002126">
    <property type="entry name" value="Cadherin-like_dom"/>
</dbReference>
<evidence type="ECO:0000313" key="9">
    <source>
        <dbReference type="EMBL" id="BFG71046.1"/>
    </source>
</evidence>